<feature type="compositionally biased region" description="Basic and acidic residues" evidence="4">
    <location>
        <begin position="512"/>
        <end position="559"/>
    </location>
</feature>
<dbReference type="AlphaFoldDB" id="A0A069QLT7"/>
<dbReference type="Pfam" id="PF00216">
    <property type="entry name" value="Bac_DNA_binding"/>
    <property type="match status" value="1"/>
</dbReference>
<dbReference type="Proteomes" id="UP000027442">
    <property type="component" value="Unassembled WGS sequence"/>
</dbReference>
<dbReference type="eggNOG" id="COG1388">
    <property type="taxonomic scope" value="Bacteria"/>
</dbReference>
<evidence type="ECO:0000256" key="5">
    <source>
        <dbReference type="SAM" id="Phobius"/>
    </source>
</evidence>
<feature type="compositionally biased region" description="Acidic residues" evidence="4">
    <location>
        <begin position="390"/>
        <end position="413"/>
    </location>
</feature>
<feature type="compositionally biased region" description="Acidic residues" evidence="4">
    <location>
        <begin position="336"/>
        <end position="376"/>
    </location>
</feature>
<dbReference type="PATRIC" id="fig|1122985.7.peg.233"/>
<dbReference type="EMBL" id="JNGW01000013">
    <property type="protein sequence ID" value="KDR53617.1"/>
    <property type="molecule type" value="Genomic_DNA"/>
</dbReference>
<keyword evidence="2 6" id="KW-0238">DNA-binding</keyword>
<evidence type="ECO:0000256" key="2">
    <source>
        <dbReference type="ARBA" id="ARBA00023125"/>
    </source>
</evidence>
<name>A0A069QLT7_HOYLO</name>
<reference evidence="6 7" key="1">
    <citation type="submission" date="2013-08" db="EMBL/GenBank/DDBJ databases">
        <authorList>
            <person name="Weinstock G."/>
            <person name="Sodergren E."/>
            <person name="Wylie T."/>
            <person name="Fulton L."/>
            <person name="Fulton R."/>
            <person name="Fronick C."/>
            <person name="O'Laughlin M."/>
            <person name="Godfrey J."/>
            <person name="Miner T."/>
            <person name="Herter B."/>
            <person name="Appelbaum E."/>
            <person name="Cordes M."/>
            <person name="Lek S."/>
            <person name="Wollam A."/>
            <person name="Pepin K.H."/>
            <person name="Palsikar V.B."/>
            <person name="Mitreva M."/>
            <person name="Wilson R.K."/>
        </authorList>
    </citation>
    <scope>NUCLEOTIDE SEQUENCE [LARGE SCALE GENOMIC DNA]</scope>
    <source>
        <strain evidence="6 7">ATCC 15930</strain>
    </source>
</reference>
<comment type="similarity">
    <text evidence="1 3">Belongs to the bacterial histone-like protein family.</text>
</comment>
<feature type="transmembrane region" description="Helical" evidence="5">
    <location>
        <begin position="423"/>
        <end position="443"/>
    </location>
</feature>
<keyword evidence="5" id="KW-1133">Transmembrane helix</keyword>
<accession>A0A069QLT7</accession>
<protein>
    <submittedName>
        <fullName evidence="6">DNA-binding protein HU</fullName>
    </submittedName>
</protein>
<dbReference type="GO" id="GO:0030527">
    <property type="term" value="F:structural constituent of chromatin"/>
    <property type="evidence" value="ECO:0007669"/>
    <property type="project" value="InterPro"/>
</dbReference>
<evidence type="ECO:0000256" key="4">
    <source>
        <dbReference type="SAM" id="MobiDB-lite"/>
    </source>
</evidence>
<dbReference type="PANTHER" id="PTHR33175:SF2">
    <property type="entry name" value="INTEGRATION HOST FACTOR SUBUNIT ALPHA"/>
    <property type="match status" value="1"/>
</dbReference>
<evidence type="ECO:0000313" key="7">
    <source>
        <dbReference type="Proteomes" id="UP000027442"/>
    </source>
</evidence>
<dbReference type="GO" id="GO:0003677">
    <property type="term" value="F:DNA binding"/>
    <property type="evidence" value="ECO:0007669"/>
    <property type="project" value="UniProtKB-KW"/>
</dbReference>
<dbReference type="SMART" id="SM00411">
    <property type="entry name" value="BHL"/>
    <property type="match status" value="1"/>
</dbReference>
<organism evidence="6 7">
    <name type="scientific">Hoylesella loescheii DSM 19665 = JCM 12249 = ATCC 15930</name>
    <dbReference type="NCBI Taxonomy" id="1122985"/>
    <lineage>
        <taxon>Bacteria</taxon>
        <taxon>Pseudomonadati</taxon>
        <taxon>Bacteroidota</taxon>
        <taxon>Bacteroidia</taxon>
        <taxon>Bacteroidales</taxon>
        <taxon>Prevotellaceae</taxon>
        <taxon>Hoylesella</taxon>
    </lineage>
</organism>
<evidence type="ECO:0000256" key="1">
    <source>
        <dbReference type="ARBA" id="ARBA00010529"/>
    </source>
</evidence>
<dbReference type="HOGENOM" id="CLU_029436_1_0_10"/>
<dbReference type="Gene3D" id="4.10.520.10">
    <property type="entry name" value="IHF-like DNA-binding proteins"/>
    <property type="match status" value="1"/>
</dbReference>
<evidence type="ECO:0000313" key="6">
    <source>
        <dbReference type="EMBL" id="KDR53617.1"/>
    </source>
</evidence>
<dbReference type="SUPFAM" id="SSF47729">
    <property type="entry name" value="IHF-like DNA-binding proteins"/>
    <property type="match status" value="1"/>
</dbReference>
<evidence type="ECO:0000256" key="3">
    <source>
        <dbReference type="RuleBase" id="RU003939"/>
    </source>
</evidence>
<dbReference type="eggNOG" id="COG0776">
    <property type="taxonomic scope" value="Bacteria"/>
</dbReference>
<dbReference type="InterPro" id="IPR010992">
    <property type="entry name" value="IHF-like_DNA-bd_dom_sf"/>
</dbReference>
<dbReference type="GO" id="GO:0005829">
    <property type="term" value="C:cytosol"/>
    <property type="evidence" value="ECO:0007669"/>
    <property type="project" value="TreeGrafter"/>
</dbReference>
<sequence length="631" mass="69883">MNNRAGIRELAMALVNKKRLSLKEAENFVATMFDTLNAGLNDDKLVKLKGLGTFKVMSVSARKSVDVNTGEPIIIDGRDKISFTPDSTMKDLVNKPFAQFDTVIINDGVDIKDLERMDWLEESSDLDHTAINDTLEEVESVSTSELPPSKVEAVVNEAADLLVNDVVETPDEPEVPHVKTPEKSHTLTLEQLSALNDDQQPTNIPSQQPEDVDNELALTAEQLRLLNDENESEELFADSTSNTDAEITEHLDEMDADTLSDLVEENAKDADIHSNIADSNSEYGDETPKECEADVTETFSMPNEEEMSCNAVDEELQEEQTADTNNNLGITHVDTDYTDESEETVAAEFTNEDENPADEPLEEESEKPLNEIEDDYNSVSEAETMPLPATEDDEEDEDEDNNSYEDEEDEWEEEERRKKRKKLIAACIVGALVIVAGVAWYLMDQMQLKNNRISHLETLLNTSISSVGGNSAHGLSSADSAREDSINKLIDAQTKADLAASEARIAQSLAEKQAKADDKKAATTTTDSKKSADKPTDKPAPKQEKGKDSKATDQDFKQYEKDARVRTGAYRIVGIDYVVTVNKGQTLYSLSKSMLGPGMECYIEAVNGNVKELKAGQKIKIPKLELKKRKQ</sequence>
<dbReference type="InterPro" id="IPR000119">
    <property type="entry name" value="Hist_DNA-bd"/>
</dbReference>
<comment type="caution">
    <text evidence="6">The sequence shown here is derived from an EMBL/GenBank/DDBJ whole genome shotgun (WGS) entry which is preliminary data.</text>
</comment>
<feature type="region of interest" description="Disordered" evidence="4">
    <location>
        <begin position="510"/>
        <end position="559"/>
    </location>
</feature>
<feature type="region of interest" description="Disordered" evidence="4">
    <location>
        <begin position="313"/>
        <end position="413"/>
    </location>
</feature>
<gene>
    <name evidence="6" type="ORF">HMPREF1991_00224</name>
</gene>
<dbReference type="PANTHER" id="PTHR33175">
    <property type="entry name" value="DNA-BINDING PROTEIN HU"/>
    <property type="match status" value="1"/>
</dbReference>
<keyword evidence="7" id="KW-1185">Reference proteome</keyword>
<proteinExistence type="inferred from homology"/>
<keyword evidence="5" id="KW-0812">Transmembrane</keyword>
<dbReference type="RefSeq" id="WP_018966434.1">
    <property type="nucleotide sequence ID" value="NZ_KB899210.1"/>
</dbReference>
<keyword evidence="5" id="KW-0472">Membrane</keyword>